<dbReference type="PROSITE" id="PS00761">
    <property type="entry name" value="SPASE_I_3"/>
    <property type="match status" value="1"/>
</dbReference>
<keyword evidence="7" id="KW-1133">Transmembrane helix</keyword>
<dbReference type="EC" id="3.4.21.89" evidence="4 7"/>
<evidence type="ECO:0000313" key="10">
    <source>
        <dbReference type="Proteomes" id="UP000095544"/>
    </source>
</evidence>
<comment type="catalytic activity">
    <reaction evidence="1 7">
        <text>Cleavage of hydrophobic, N-terminal signal or leader sequences from secreted and periplasmic proteins.</text>
        <dbReference type="EC" id="3.4.21.89"/>
    </reaction>
</comment>
<feature type="transmembrane region" description="Helical" evidence="7">
    <location>
        <begin position="12"/>
        <end position="33"/>
    </location>
</feature>
<evidence type="ECO:0000256" key="5">
    <source>
        <dbReference type="ARBA" id="ARBA00022801"/>
    </source>
</evidence>
<evidence type="ECO:0000313" key="9">
    <source>
        <dbReference type="EMBL" id="CUO11232.1"/>
    </source>
</evidence>
<keyword evidence="5 7" id="KW-0378">Hydrolase</keyword>
<keyword evidence="7" id="KW-0812">Transmembrane</keyword>
<dbReference type="CDD" id="cd06530">
    <property type="entry name" value="S26_SPase_I"/>
    <property type="match status" value="1"/>
</dbReference>
<dbReference type="InterPro" id="IPR036286">
    <property type="entry name" value="LexA/Signal_pep-like_sf"/>
</dbReference>
<dbReference type="PRINTS" id="PR00727">
    <property type="entry name" value="LEADERPTASE"/>
</dbReference>
<dbReference type="GO" id="GO:0005886">
    <property type="term" value="C:plasma membrane"/>
    <property type="evidence" value="ECO:0007669"/>
    <property type="project" value="UniProtKB-SubCell"/>
</dbReference>
<feature type="domain" description="Peptidase S26" evidence="8">
    <location>
        <begin position="12"/>
        <end position="170"/>
    </location>
</feature>
<dbReference type="RefSeq" id="WP_050639580.1">
    <property type="nucleotide sequence ID" value="NZ_CABKUE010000007.1"/>
</dbReference>
<dbReference type="AlphaFoldDB" id="A0A174CCS1"/>
<gene>
    <name evidence="9" type="primary">sipP</name>
    <name evidence="9" type="ORF">ERS852491_01312</name>
</gene>
<dbReference type="GO" id="GO:0004252">
    <property type="term" value="F:serine-type endopeptidase activity"/>
    <property type="evidence" value="ECO:0007669"/>
    <property type="project" value="InterPro"/>
</dbReference>
<feature type="active site" evidence="6">
    <location>
        <position position="42"/>
    </location>
</feature>
<dbReference type="InterPro" id="IPR019757">
    <property type="entry name" value="Pept_S26A_signal_pept_1_Lys-AS"/>
</dbReference>
<dbReference type="InterPro" id="IPR019758">
    <property type="entry name" value="Pept_S26A_signal_pept_1_CS"/>
</dbReference>
<comment type="similarity">
    <text evidence="3 7">Belongs to the peptidase S26 family.</text>
</comment>
<dbReference type="SUPFAM" id="SSF51306">
    <property type="entry name" value="LexA/Signal peptidase"/>
    <property type="match status" value="1"/>
</dbReference>
<sequence length="181" mass="20930">MDQERSIIRELLGWIVYILIIVGLTYVIITFVGQRTRVSGSSMETTLSDGDNLIVDKISFRFREPKRYEIIVFPYQYEEDTYYIKRIIGLPGETVQVMGGRVYVDGEELDEHYGNEEMQDPGIAENPITLGEDEYFVLGDNRNHSADSRDASVGVLHRKDLLGRAWIRIWPLDRFGVIKHE</sequence>
<evidence type="ECO:0000256" key="1">
    <source>
        <dbReference type="ARBA" id="ARBA00000677"/>
    </source>
</evidence>
<comment type="subcellular location">
    <subcellularLocation>
        <location evidence="2">Cell membrane</location>
        <topology evidence="2">Single-pass type II membrane protein</topology>
    </subcellularLocation>
    <subcellularLocation>
        <location evidence="7">Membrane</location>
        <topology evidence="7">Single-pass type II membrane protein</topology>
    </subcellularLocation>
</comment>
<evidence type="ECO:0000256" key="4">
    <source>
        <dbReference type="ARBA" id="ARBA00013208"/>
    </source>
</evidence>
<dbReference type="GO" id="GO:0006465">
    <property type="term" value="P:signal peptide processing"/>
    <property type="evidence" value="ECO:0007669"/>
    <property type="project" value="InterPro"/>
</dbReference>
<evidence type="ECO:0000256" key="6">
    <source>
        <dbReference type="PIRSR" id="PIRSR600223-1"/>
    </source>
</evidence>
<evidence type="ECO:0000259" key="8">
    <source>
        <dbReference type="Pfam" id="PF10502"/>
    </source>
</evidence>
<dbReference type="PROSITE" id="PS00760">
    <property type="entry name" value="SPASE_I_2"/>
    <property type="match status" value="1"/>
</dbReference>
<dbReference type="STRING" id="39482.ERS852491_01312"/>
<feature type="active site" evidence="6">
    <location>
        <position position="85"/>
    </location>
</feature>
<dbReference type="PANTHER" id="PTHR43390:SF1">
    <property type="entry name" value="CHLOROPLAST PROCESSING PEPTIDASE"/>
    <property type="match status" value="1"/>
</dbReference>
<keyword evidence="7" id="KW-0645">Protease</keyword>
<evidence type="ECO:0000256" key="2">
    <source>
        <dbReference type="ARBA" id="ARBA00004401"/>
    </source>
</evidence>
<dbReference type="NCBIfam" id="TIGR02227">
    <property type="entry name" value="sigpep_I_bact"/>
    <property type="match status" value="1"/>
</dbReference>
<dbReference type="GO" id="GO:0009003">
    <property type="term" value="F:signal peptidase activity"/>
    <property type="evidence" value="ECO:0007669"/>
    <property type="project" value="UniProtKB-EC"/>
</dbReference>
<dbReference type="Proteomes" id="UP000095544">
    <property type="component" value="Unassembled WGS sequence"/>
</dbReference>
<dbReference type="OrthoDB" id="9802919at2"/>
<dbReference type="Pfam" id="PF10502">
    <property type="entry name" value="Peptidase_S26"/>
    <property type="match status" value="1"/>
</dbReference>
<proteinExistence type="inferred from homology"/>
<reference evidence="9 10" key="1">
    <citation type="submission" date="2015-09" db="EMBL/GenBank/DDBJ databases">
        <authorList>
            <consortium name="Pathogen Informatics"/>
        </authorList>
    </citation>
    <scope>NUCLEOTIDE SEQUENCE [LARGE SCALE GENOMIC DNA]</scope>
    <source>
        <strain evidence="9 10">2789STDY5834876</strain>
    </source>
</reference>
<protein>
    <recommendedName>
        <fullName evidence="4 7">Signal peptidase I</fullName>
        <ecNumber evidence="4 7">3.4.21.89</ecNumber>
    </recommendedName>
</protein>
<dbReference type="Gene3D" id="2.10.109.10">
    <property type="entry name" value="Umud Fragment, subunit A"/>
    <property type="match status" value="1"/>
</dbReference>
<organism evidence="9 10">
    <name type="scientific">Faecalicatena contorta</name>
    <dbReference type="NCBI Taxonomy" id="39482"/>
    <lineage>
        <taxon>Bacteria</taxon>
        <taxon>Bacillati</taxon>
        <taxon>Bacillota</taxon>
        <taxon>Clostridia</taxon>
        <taxon>Lachnospirales</taxon>
        <taxon>Lachnospiraceae</taxon>
        <taxon>Faecalicatena</taxon>
    </lineage>
</organism>
<accession>A0A174CCS1</accession>
<evidence type="ECO:0000256" key="7">
    <source>
        <dbReference type="RuleBase" id="RU362042"/>
    </source>
</evidence>
<dbReference type="InterPro" id="IPR000223">
    <property type="entry name" value="Pept_S26A_signal_pept_1"/>
</dbReference>
<name>A0A174CCS1_9FIRM</name>
<dbReference type="InterPro" id="IPR019533">
    <property type="entry name" value="Peptidase_S26"/>
</dbReference>
<keyword evidence="7" id="KW-0472">Membrane</keyword>
<dbReference type="EMBL" id="CYZU01000009">
    <property type="protein sequence ID" value="CUO11232.1"/>
    <property type="molecule type" value="Genomic_DNA"/>
</dbReference>
<evidence type="ECO:0000256" key="3">
    <source>
        <dbReference type="ARBA" id="ARBA00009370"/>
    </source>
</evidence>
<dbReference type="PANTHER" id="PTHR43390">
    <property type="entry name" value="SIGNAL PEPTIDASE I"/>
    <property type="match status" value="1"/>
</dbReference>